<keyword evidence="1" id="KW-0732">Signal</keyword>
<feature type="chain" id="PRO_5003173750" evidence="1">
    <location>
        <begin position="22"/>
        <end position="340"/>
    </location>
</feature>
<reference evidence="3" key="2">
    <citation type="journal article" date="2011" name="Proc. Natl. Acad. Sci. U.S.A.">
        <title>Obligate biotrophy features unraveled by the genomic analysis of rust fungi.</title>
        <authorList>
            <person name="Duplessis S."/>
            <person name="Cuomo C.A."/>
            <person name="Lin Y.-C."/>
            <person name="Aerts A."/>
            <person name="Tisserant E."/>
            <person name="Veneault-Fourrey C."/>
            <person name="Joly D.L."/>
            <person name="Hacquard S."/>
            <person name="Amselem J."/>
            <person name="Cantarel B.L."/>
            <person name="Chiu R."/>
            <person name="Coutinho P.M."/>
            <person name="Feau N."/>
            <person name="Field M."/>
            <person name="Frey P."/>
            <person name="Gelhaye E."/>
            <person name="Goldberg J."/>
            <person name="Grabherr M.G."/>
            <person name="Kodira C.D."/>
            <person name="Kohler A."/>
            <person name="Kuees U."/>
            <person name="Lindquist E.A."/>
            <person name="Lucas S.M."/>
            <person name="Mago R."/>
            <person name="Mauceli E."/>
            <person name="Morin E."/>
            <person name="Murat C."/>
            <person name="Pangilinan J.L."/>
            <person name="Park R."/>
            <person name="Pearson M."/>
            <person name="Quesneville H."/>
            <person name="Rouhier N."/>
            <person name="Sakthikumar S."/>
            <person name="Salamov A.A."/>
            <person name="Schmutz J."/>
            <person name="Selles B."/>
            <person name="Shapiro H."/>
            <person name="Tanguay P."/>
            <person name="Tuskan G.A."/>
            <person name="Henrissat B."/>
            <person name="Van de Peer Y."/>
            <person name="Rouze P."/>
            <person name="Ellis J.G."/>
            <person name="Dodds P.N."/>
            <person name="Schein J.E."/>
            <person name="Zhong S."/>
            <person name="Hamelin R.C."/>
            <person name="Grigoriev I.V."/>
            <person name="Szabo L.J."/>
            <person name="Martin F."/>
        </authorList>
    </citation>
    <scope>NUCLEOTIDE SEQUENCE [LARGE SCALE GENOMIC DNA]</scope>
    <source>
        <strain evidence="3">CRL 75-36-700-3 / race SCCL</strain>
    </source>
</reference>
<sequence length="340" mass="38442">MAPKLLSFIIIAASFHQLANAMTRLFEPTSFVQHSVDTASPSLLDKLGTFTDFKHGNPFVGNPRFSGPAELPRNQHVAVLPYQMFREGSNLDVAATHQIEHIKNKNLKPLSIETEREYASLGKSYNALTDKERIALGKYMETEVITSSQADKIALERLNWFSRRSAGTIWWKAGLVGKADPRISDDIGLITIGDILRFGNEEQAMKLTNEDVEKMFRELKQVSLKNIHDVARVKPLNVKLLDQGRNIVPERPLLFEQRMTDLTNAASENVQQMTPEMKTDMFEALYLVSGYSPKQAQEFSKVALKNLDDKPDELGTLLKGPWKKTMQKLNLWKTPQKSVT</sequence>
<dbReference type="AlphaFoldDB" id="E3KNN6"/>
<dbReference type="VEuPathDB" id="FungiDB:PGTG_11667"/>
<keyword evidence="3" id="KW-1185">Reference proteome</keyword>
<reference key="1">
    <citation type="submission" date="2007-01" db="EMBL/GenBank/DDBJ databases">
        <title>The Genome Sequence of Puccinia graminis f. sp. tritici Strain CRL 75-36-700-3.</title>
        <authorList>
            <consortium name="The Broad Institute Genome Sequencing Platform"/>
            <person name="Birren B."/>
            <person name="Lander E."/>
            <person name="Galagan J."/>
            <person name="Nusbaum C."/>
            <person name="Devon K."/>
            <person name="Cuomo C."/>
            <person name="Jaffe D."/>
            <person name="Butler J."/>
            <person name="Alvarez P."/>
            <person name="Gnerre S."/>
            <person name="Grabherr M."/>
            <person name="Mauceli E."/>
            <person name="Brockman W."/>
            <person name="Young S."/>
            <person name="LaButti K."/>
            <person name="Sykes S."/>
            <person name="DeCaprio D."/>
            <person name="Crawford M."/>
            <person name="Koehrsen M."/>
            <person name="Engels R."/>
            <person name="Montgomery P."/>
            <person name="Pearson M."/>
            <person name="Howarth C."/>
            <person name="Larson L."/>
            <person name="White J."/>
            <person name="Zeng Q."/>
            <person name="Kodira C."/>
            <person name="Yandava C."/>
            <person name="Alvarado L."/>
            <person name="O'Leary S."/>
            <person name="Szabo L."/>
            <person name="Dean R."/>
            <person name="Schein J."/>
        </authorList>
    </citation>
    <scope>NUCLEOTIDE SEQUENCE</scope>
    <source>
        <strain>CRL 75-36-700-3</strain>
    </source>
</reference>
<protein>
    <submittedName>
        <fullName evidence="2">Uncharacterized protein</fullName>
    </submittedName>
</protein>
<dbReference type="OrthoDB" id="2497979at2759"/>
<gene>
    <name evidence="2" type="ORF">PGTG_11667</name>
</gene>
<organism evidence="2 3">
    <name type="scientific">Puccinia graminis f. sp. tritici (strain CRL 75-36-700-3 / race SCCL)</name>
    <name type="common">Black stem rust fungus</name>
    <dbReference type="NCBI Taxonomy" id="418459"/>
    <lineage>
        <taxon>Eukaryota</taxon>
        <taxon>Fungi</taxon>
        <taxon>Dikarya</taxon>
        <taxon>Basidiomycota</taxon>
        <taxon>Pucciniomycotina</taxon>
        <taxon>Pucciniomycetes</taxon>
        <taxon>Pucciniales</taxon>
        <taxon>Pucciniaceae</taxon>
        <taxon>Puccinia</taxon>
    </lineage>
</organism>
<evidence type="ECO:0000313" key="3">
    <source>
        <dbReference type="Proteomes" id="UP000008783"/>
    </source>
</evidence>
<dbReference type="RefSeq" id="XP_003330330.2">
    <property type="nucleotide sequence ID" value="XM_003330282.2"/>
</dbReference>
<dbReference type="Proteomes" id="UP000008783">
    <property type="component" value="Unassembled WGS sequence"/>
</dbReference>
<evidence type="ECO:0000256" key="1">
    <source>
        <dbReference type="SAM" id="SignalP"/>
    </source>
</evidence>
<name>E3KNN6_PUCGT</name>
<dbReference type="HOGENOM" id="CLU_1019918_0_0_1"/>
<dbReference type="EMBL" id="DS178297">
    <property type="protein sequence ID" value="EFP85911.2"/>
    <property type="molecule type" value="Genomic_DNA"/>
</dbReference>
<dbReference type="KEGG" id="pgr:PGTG_11667"/>
<accession>E3KNN6</accession>
<proteinExistence type="predicted"/>
<feature type="signal peptide" evidence="1">
    <location>
        <begin position="1"/>
        <end position="21"/>
    </location>
</feature>
<dbReference type="GeneID" id="10544493"/>
<dbReference type="InParanoid" id="E3KNN6"/>
<evidence type="ECO:0000313" key="2">
    <source>
        <dbReference type="EMBL" id="EFP85911.2"/>
    </source>
</evidence>